<reference evidence="2 3" key="1">
    <citation type="submission" date="2019-03" db="EMBL/GenBank/DDBJ databases">
        <title>Deep-cultivation of Planctomycetes and their phenomic and genomic characterization uncovers novel biology.</title>
        <authorList>
            <person name="Wiegand S."/>
            <person name="Jogler M."/>
            <person name="Boedeker C."/>
            <person name="Pinto D."/>
            <person name="Vollmers J."/>
            <person name="Rivas-Marin E."/>
            <person name="Kohn T."/>
            <person name="Peeters S.H."/>
            <person name="Heuer A."/>
            <person name="Rast P."/>
            <person name="Oberbeckmann S."/>
            <person name="Bunk B."/>
            <person name="Jeske O."/>
            <person name="Meyerdierks A."/>
            <person name="Storesund J.E."/>
            <person name="Kallscheuer N."/>
            <person name="Luecker S."/>
            <person name="Lage O.M."/>
            <person name="Pohl T."/>
            <person name="Merkel B.J."/>
            <person name="Hornburger P."/>
            <person name="Mueller R.-W."/>
            <person name="Bruemmer F."/>
            <person name="Labrenz M."/>
            <person name="Spormann A.M."/>
            <person name="Op den Camp H."/>
            <person name="Overmann J."/>
            <person name="Amann R."/>
            <person name="Jetten M.S.M."/>
            <person name="Mascher T."/>
            <person name="Medema M.H."/>
            <person name="Devos D.P."/>
            <person name="Kaster A.-K."/>
            <person name="Ovreas L."/>
            <person name="Rohde M."/>
            <person name="Galperin M.Y."/>
            <person name="Jogler C."/>
        </authorList>
    </citation>
    <scope>NUCLEOTIDE SEQUENCE [LARGE SCALE GENOMIC DNA]</scope>
    <source>
        <strain evidence="2 3">Enr13</strain>
    </source>
</reference>
<feature type="transmembrane region" description="Helical" evidence="1">
    <location>
        <begin position="80"/>
        <end position="96"/>
    </location>
</feature>
<evidence type="ECO:0000313" key="3">
    <source>
        <dbReference type="Proteomes" id="UP000319004"/>
    </source>
</evidence>
<feature type="transmembrane region" description="Helical" evidence="1">
    <location>
        <begin position="125"/>
        <end position="146"/>
    </location>
</feature>
<gene>
    <name evidence="2" type="ORF">Enr13x_14540</name>
</gene>
<keyword evidence="1" id="KW-0812">Transmembrane</keyword>
<evidence type="ECO:0000256" key="1">
    <source>
        <dbReference type="SAM" id="Phobius"/>
    </source>
</evidence>
<accession>A0A518HL78</accession>
<feature type="transmembrane region" description="Helical" evidence="1">
    <location>
        <begin position="222"/>
        <end position="239"/>
    </location>
</feature>
<feature type="transmembrane region" description="Helical" evidence="1">
    <location>
        <begin position="102"/>
        <end position="118"/>
    </location>
</feature>
<keyword evidence="3" id="KW-1185">Reference proteome</keyword>
<dbReference type="Proteomes" id="UP000319004">
    <property type="component" value="Chromosome"/>
</dbReference>
<evidence type="ECO:0000313" key="2">
    <source>
        <dbReference type="EMBL" id="QDV41611.1"/>
    </source>
</evidence>
<keyword evidence="1" id="KW-0472">Membrane</keyword>
<protein>
    <submittedName>
        <fullName evidence="2">Uncharacterized protein</fullName>
    </submittedName>
</protein>
<feature type="transmembrane region" description="Helical" evidence="1">
    <location>
        <begin position="51"/>
        <end position="73"/>
    </location>
</feature>
<keyword evidence="1" id="KW-1133">Transmembrane helix</keyword>
<feature type="transmembrane region" description="Helical" evidence="1">
    <location>
        <begin position="196"/>
        <end position="216"/>
    </location>
</feature>
<proteinExistence type="predicted"/>
<sequence length="407" mass="45276">MPPIAANRFARVWATGLVVLILVTFPIWIPPWGRDPGFPRVPWIAVPAAEWLVAAVESVALAVLVIGLVAVVYRGADRRCWWGVAAALAILIVLDQHRLQPWAYQSLLYAVLLAGMSWREGRRWVIAIAISIYFYSASGKFDYQFIHTVGHQMVQALAAPIGGVGDATATRFALALPIGELAIAIALALPRTRRIGGVCAIAMHVTLIGLLGPWSLSHSLGVLAWNGLLAIQGALLFVVSPRPMERSDLHEPPPAPRLLCWPIRLAVVAALLLPLAERSGYWDHWTSWALYSPHNSRAEIQIHSSAIDRMPSDVFAFLDDPDGDRWHDLDIGQWSLERRWVPIYPQARYQLDLAVRLAERHDLGQAIRVKVKRVSDRWTGERQETFLIGASELKRQAARYWLGGVSP</sequence>
<organism evidence="2 3">
    <name type="scientific">Stieleria neptunia</name>
    <dbReference type="NCBI Taxonomy" id="2527979"/>
    <lineage>
        <taxon>Bacteria</taxon>
        <taxon>Pseudomonadati</taxon>
        <taxon>Planctomycetota</taxon>
        <taxon>Planctomycetia</taxon>
        <taxon>Pirellulales</taxon>
        <taxon>Pirellulaceae</taxon>
        <taxon>Stieleria</taxon>
    </lineage>
</organism>
<feature type="transmembrane region" description="Helical" evidence="1">
    <location>
        <begin position="12"/>
        <end position="31"/>
    </location>
</feature>
<dbReference type="KEGG" id="snep:Enr13x_14540"/>
<dbReference type="AlphaFoldDB" id="A0A518HL78"/>
<name>A0A518HL78_9BACT</name>
<feature type="transmembrane region" description="Helical" evidence="1">
    <location>
        <begin position="172"/>
        <end position="189"/>
    </location>
</feature>
<dbReference type="EMBL" id="CP037423">
    <property type="protein sequence ID" value="QDV41611.1"/>
    <property type="molecule type" value="Genomic_DNA"/>
</dbReference>